<evidence type="ECO:0000313" key="2">
    <source>
        <dbReference type="EMBL" id="GMH18406.1"/>
    </source>
</evidence>
<comment type="caution">
    <text evidence="2">The sequence shown here is derived from an EMBL/GenBank/DDBJ whole genome shotgun (WGS) entry which is preliminary data.</text>
</comment>
<dbReference type="PANTHER" id="PTHR31960">
    <property type="entry name" value="F-BOX PROTEIN PP2-A15"/>
    <property type="match status" value="1"/>
</dbReference>
<sequence>MGARLSGSVAPPLKSRPGLDDLPESCIALIFAQMDPPDIGRFAVMNRAFCLASLADFVWESKLPSNYKFLVHKLFGEIPERLSKKDIYVRLCRPVRFDAGTKEIWLEKSSGKMCMAISWKGLRITGIDDRRYWSHLPTEESRFHAVAYLHQVWWLEVSGELEFSFPAGSSSVFFRLLVGKPTKRHGHRACDLDHVHGWDTKPVRFRLSTVNNQHEISHCYFLMEVGKWGYYHAGDFTVDDPNKPVKINFSMNQIDCTHTKGGLCLDSVIICPSELREKLVEW</sequence>
<reference evidence="2" key="1">
    <citation type="submission" date="2023-05" db="EMBL/GenBank/DDBJ databases">
        <title>Nepenthes gracilis genome sequencing.</title>
        <authorList>
            <person name="Fukushima K."/>
        </authorList>
    </citation>
    <scope>NUCLEOTIDE SEQUENCE</scope>
    <source>
        <strain evidence="2">SING2019-196</strain>
    </source>
</reference>
<dbReference type="Pfam" id="PF00646">
    <property type="entry name" value="F-box"/>
    <property type="match status" value="1"/>
</dbReference>
<dbReference type="SUPFAM" id="SSF81383">
    <property type="entry name" value="F-box domain"/>
    <property type="match status" value="1"/>
</dbReference>
<dbReference type="PANTHER" id="PTHR31960:SF3">
    <property type="entry name" value="F-BOX PROTEIN PP2-A13"/>
    <property type="match status" value="1"/>
</dbReference>
<dbReference type="EMBL" id="BSYO01000019">
    <property type="protein sequence ID" value="GMH18406.1"/>
    <property type="molecule type" value="Genomic_DNA"/>
</dbReference>
<protein>
    <recommendedName>
        <fullName evidence="1">F-box domain-containing protein</fullName>
    </recommendedName>
</protein>
<evidence type="ECO:0000313" key="3">
    <source>
        <dbReference type="Proteomes" id="UP001279734"/>
    </source>
</evidence>
<gene>
    <name evidence="2" type="ORF">Nepgr_020247</name>
</gene>
<evidence type="ECO:0000259" key="1">
    <source>
        <dbReference type="Pfam" id="PF00646"/>
    </source>
</evidence>
<dbReference type="CDD" id="cd22162">
    <property type="entry name" value="F-box_AtSKIP3-like"/>
    <property type="match status" value="1"/>
</dbReference>
<keyword evidence="3" id="KW-1185">Reference proteome</keyword>
<dbReference type="Pfam" id="PF14299">
    <property type="entry name" value="PP2"/>
    <property type="match status" value="1"/>
</dbReference>
<name>A0AAD3XW62_NEPGR</name>
<proteinExistence type="predicted"/>
<dbReference type="AlphaFoldDB" id="A0AAD3XW62"/>
<dbReference type="Proteomes" id="UP001279734">
    <property type="component" value="Unassembled WGS sequence"/>
</dbReference>
<accession>A0AAD3XW62</accession>
<organism evidence="2 3">
    <name type="scientific">Nepenthes gracilis</name>
    <name type="common">Slender pitcher plant</name>
    <dbReference type="NCBI Taxonomy" id="150966"/>
    <lineage>
        <taxon>Eukaryota</taxon>
        <taxon>Viridiplantae</taxon>
        <taxon>Streptophyta</taxon>
        <taxon>Embryophyta</taxon>
        <taxon>Tracheophyta</taxon>
        <taxon>Spermatophyta</taxon>
        <taxon>Magnoliopsida</taxon>
        <taxon>eudicotyledons</taxon>
        <taxon>Gunneridae</taxon>
        <taxon>Pentapetalae</taxon>
        <taxon>Caryophyllales</taxon>
        <taxon>Nepenthaceae</taxon>
        <taxon>Nepenthes</taxon>
    </lineage>
</organism>
<dbReference type="InterPro" id="IPR001810">
    <property type="entry name" value="F-box_dom"/>
</dbReference>
<dbReference type="InterPro" id="IPR025886">
    <property type="entry name" value="PP2-like"/>
</dbReference>
<dbReference type="InterPro" id="IPR036047">
    <property type="entry name" value="F-box-like_dom_sf"/>
</dbReference>
<feature type="domain" description="F-box" evidence="1">
    <location>
        <begin position="19"/>
        <end position="49"/>
    </location>
</feature>